<gene>
    <name evidence="1" type="ORF">REH87_001370</name>
</gene>
<dbReference type="AlphaFoldDB" id="A0AAI9CJS0"/>
<proteinExistence type="predicted"/>
<accession>A0AAI9CJS0</accession>
<evidence type="ECO:0000313" key="2">
    <source>
        <dbReference type="Proteomes" id="UP001225498"/>
    </source>
</evidence>
<name>A0AAI9CJS0_STEMA</name>
<sequence length="146" mass="16897">MFQVFVGTVVHQRLAMRKIAIGTRCLIELPNYWIRPYSSMDRQYFTGSADSLFFGGRLIDLGPGNDLDVTQAPVIKHSLSVDEDREAIEAFELTNMWGSDDLQDRLVRHFTTGIDRDDLKFVIFPDLWPDRQALSPLTRRLPERLR</sequence>
<dbReference type="EMBL" id="ABLTIR010000019">
    <property type="protein sequence ID" value="EKZ1926377.1"/>
    <property type="molecule type" value="Genomic_DNA"/>
</dbReference>
<protein>
    <submittedName>
        <fullName evidence="1">Uncharacterized protein</fullName>
    </submittedName>
</protein>
<comment type="caution">
    <text evidence="1">The sequence shown here is derived from an EMBL/GenBank/DDBJ whole genome shotgun (WGS) entry which is preliminary data.</text>
</comment>
<organism evidence="1 2">
    <name type="scientific">Stenotrophomonas maltophilia</name>
    <name type="common">Pseudomonas maltophilia</name>
    <name type="synonym">Xanthomonas maltophilia</name>
    <dbReference type="NCBI Taxonomy" id="40324"/>
    <lineage>
        <taxon>Bacteria</taxon>
        <taxon>Pseudomonadati</taxon>
        <taxon>Pseudomonadota</taxon>
        <taxon>Gammaproteobacteria</taxon>
        <taxon>Lysobacterales</taxon>
        <taxon>Lysobacteraceae</taxon>
        <taxon>Stenotrophomonas</taxon>
        <taxon>Stenotrophomonas maltophilia group</taxon>
    </lineage>
</organism>
<reference evidence="1" key="1">
    <citation type="submission" date="2023-08" db="EMBL/GenBank/DDBJ databases">
        <authorList>
            <consortium name="Clinical and Environmental Microbiology Branch: Whole genome sequencing antimicrobial resistance pathogens in the healthcare setting"/>
        </authorList>
    </citation>
    <scope>NUCLEOTIDE SEQUENCE</scope>
    <source>
        <strain evidence="1">2023CJ-00293</strain>
    </source>
</reference>
<evidence type="ECO:0000313" key="1">
    <source>
        <dbReference type="EMBL" id="EKZ1926377.1"/>
    </source>
</evidence>
<dbReference type="Proteomes" id="UP001225498">
    <property type="component" value="Unassembled WGS sequence"/>
</dbReference>